<evidence type="ECO:0000256" key="1">
    <source>
        <dbReference type="ARBA" id="ARBA00023054"/>
    </source>
</evidence>
<feature type="compositionally biased region" description="Polar residues" evidence="4">
    <location>
        <begin position="81"/>
        <end position="91"/>
    </location>
</feature>
<dbReference type="AlphaFoldDB" id="B6K2P8"/>
<dbReference type="PANTHER" id="PTHR15653">
    <property type="entry name" value="STRIATIN"/>
    <property type="match status" value="1"/>
</dbReference>
<dbReference type="eggNOG" id="KOG0642">
    <property type="taxonomic scope" value="Eukaryota"/>
</dbReference>
<dbReference type="OrthoDB" id="727118at2759"/>
<keyword evidence="2" id="KW-0853">WD repeat</keyword>
<keyword evidence="8" id="KW-1185">Reference proteome</keyword>
<dbReference type="Pfam" id="PF00400">
    <property type="entry name" value="WD40"/>
    <property type="match status" value="1"/>
</dbReference>
<feature type="coiled-coil region" evidence="3">
    <location>
        <begin position="45"/>
        <end position="72"/>
    </location>
</feature>
<feature type="domain" description="Striatin N-terminal" evidence="5">
    <location>
        <begin position="19"/>
        <end position="144"/>
    </location>
</feature>
<dbReference type="InterPro" id="IPR051488">
    <property type="entry name" value="WD_repeat_striatin"/>
</dbReference>
<dbReference type="RefSeq" id="XP_002173722.2">
    <property type="nucleotide sequence ID" value="XM_002173686.2"/>
</dbReference>
<sequence length="584" mass="65374">MLSGYQQTATMETGISDYTLPRVIRFLQGEHFRIERERNLNEIEKTEMRRKIASLETDNAKLRQLVEFHARRTKMLENAIRRNSPTISNNKSESDNEEADELSALFESNLALQSDNNKLSKVLEQSKNFIKKCIQEITYMTNIQPQLSADSYNSFWPEEFAAQNEQMIASKQAAFNCPLQHSGASVNEEVPVKSPVKQDNEDAAYIHDDLIEDEIFDPAAAKQKPIPSPLKNEIDTTEELTPIAPSLSKNAIPSPILNHSWKTVCTLTNSSPVRCLAYESFGSSVPSFAYGDDNGQVKFYRIFDSNTSNEFPTPAAVYVGHKGSVLSLCFPTNIRRIFSSGSDGCLRAWKLPSLHPSSPSTESPDNSLILDLDGNPIKQLLVFEDKNKTPSIMSLCLDNSIRAWKLTGEEITRVTLEKTQPECMSIYDTRLVVSWSDGYLRMYDLETFNVTHTIAAYDEDEPSSVTHVLLMNENKIMTLHTDGALRIFDVVSQKLVHKQSISKTVPTTASFSNNGQELAIGDLNGTVQLFALMHNELTHKATLSTHSGSYGTGVSSLLWTKMFPDGKEYLLSAGLDGRVHVYCR</sequence>
<feature type="region of interest" description="Disordered" evidence="4">
    <location>
        <begin position="79"/>
        <end position="100"/>
    </location>
</feature>
<dbReference type="Proteomes" id="UP000001744">
    <property type="component" value="Unassembled WGS sequence"/>
</dbReference>
<dbReference type="PROSITE" id="PS50294">
    <property type="entry name" value="WD_REPEATS_REGION"/>
    <property type="match status" value="1"/>
</dbReference>
<dbReference type="VEuPathDB" id="FungiDB:SJAG_02514"/>
<evidence type="ECO:0000256" key="4">
    <source>
        <dbReference type="SAM" id="MobiDB-lite"/>
    </source>
</evidence>
<dbReference type="SMART" id="SM00320">
    <property type="entry name" value="WD40"/>
    <property type="match status" value="6"/>
</dbReference>
<evidence type="ECO:0000313" key="6">
    <source>
        <dbReference type="EMBL" id="EEB07429.2"/>
    </source>
</evidence>
<evidence type="ECO:0000259" key="5">
    <source>
        <dbReference type="Pfam" id="PF08232"/>
    </source>
</evidence>
<feature type="repeat" description="WD" evidence="2">
    <location>
        <begin position="318"/>
        <end position="351"/>
    </location>
</feature>
<dbReference type="InterPro" id="IPR001680">
    <property type="entry name" value="WD40_rpt"/>
</dbReference>
<dbReference type="GO" id="GO:0030674">
    <property type="term" value="F:protein-macromolecule adaptor activity"/>
    <property type="evidence" value="ECO:0000318"/>
    <property type="project" value="GO_Central"/>
</dbReference>
<evidence type="ECO:0000313" key="8">
    <source>
        <dbReference type="Proteomes" id="UP000001744"/>
    </source>
</evidence>
<dbReference type="PANTHER" id="PTHR15653:SF0">
    <property type="entry name" value="CONNECTOR OF KINASE TO AP-1, ISOFORM E"/>
    <property type="match status" value="1"/>
</dbReference>
<organism evidence="6 8">
    <name type="scientific">Schizosaccharomyces japonicus (strain yFS275 / FY16936)</name>
    <name type="common">Fission yeast</name>
    <dbReference type="NCBI Taxonomy" id="402676"/>
    <lineage>
        <taxon>Eukaryota</taxon>
        <taxon>Fungi</taxon>
        <taxon>Dikarya</taxon>
        <taxon>Ascomycota</taxon>
        <taxon>Taphrinomycotina</taxon>
        <taxon>Schizosaccharomycetes</taxon>
        <taxon>Schizosaccharomycetales</taxon>
        <taxon>Schizosaccharomycetaceae</taxon>
        <taxon>Schizosaccharomyces</taxon>
    </lineage>
</organism>
<dbReference type="PROSITE" id="PS50082">
    <property type="entry name" value="WD_REPEATS_2"/>
    <property type="match status" value="1"/>
</dbReference>
<dbReference type="JaponicusDB" id="SJAG_02514">
    <property type="gene designation" value="csc3"/>
</dbReference>
<protein>
    <submittedName>
        <fullName evidence="6">Striatin</fullName>
    </submittedName>
</protein>
<dbReference type="OMA" id="CRINKVL"/>
<accession>B6K2P8</accession>
<dbReference type="InterPro" id="IPR015943">
    <property type="entry name" value="WD40/YVTN_repeat-like_dom_sf"/>
</dbReference>
<dbReference type="InterPro" id="IPR013258">
    <property type="entry name" value="Striatin_N"/>
</dbReference>
<dbReference type="GO" id="GO:0009966">
    <property type="term" value="P:regulation of signal transduction"/>
    <property type="evidence" value="ECO:0000318"/>
    <property type="project" value="GO_Central"/>
</dbReference>
<dbReference type="HOGENOM" id="CLU_447007_0_0_1"/>
<name>B6K2P8_SCHJY</name>
<dbReference type="STRING" id="402676.B6K2P8"/>
<gene>
    <name evidence="7" type="primary">csc3</name>
    <name evidence="6" type="ORF">SJAG_02514</name>
</gene>
<dbReference type="EMBL" id="KE651166">
    <property type="protein sequence ID" value="EEB07429.2"/>
    <property type="molecule type" value="Genomic_DNA"/>
</dbReference>
<dbReference type="GO" id="GO:0090443">
    <property type="term" value="C:FAR/SIN/STRIPAK complex"/>
    <property type="evidence" value="ECO:0000318"/>
    <property type="project" value="GO_Central"/>
</dbReference>
<reference evidence="6 8" key="1">
    <citation type="journal article" date="2011" name="Science">
        <title>Comparative functional genomics of the fission yeasts.</title>
        <authorList>
            <person name="Rhind N."/>
            <person name="Chen Z."/>
            <person name="Yassour M."/>
            <person name="Thompson D.A."/>
            <person name="Haas B.J."/>
            <person name="Habib N."/>
            <person name="Wapinski I."/>
            <person name="Roy S."/>
            <person name="Lin M.F."/>
            <person name="Heiman D.I."/>
            <person name="Young S.K."/>
            <person name="Furuya K."/>
            <person name="Guo Y."/>
            <person name="Pidoux A."/>
            <person name="Chen H.M."/>
            <person name="Robbertse B."/>
            <person name="Goldberg J.M."/>
            <person name="Aoki K."/>
            <person name="Bayne E.H."/>
            <person name="Berlin A.M."/>
            <person name="Desjardins C.A."/>
            <person name="Dobbs E."/>
            <person name="Dukaj L."/>
            <person name="Fan L."/>
            <person name="FitzGerald M.G."/>
            <person name="French C."/>
            <person name="Gujja S."/>
            <person name="Hansen K."/>
            <person name="Keifenheim D."/>
            <person name="Levin J.Z."/>
            <person name="Mosher R.A."/>
            <person name="Mueller C.A."/>
            <person name="Pfiffner J."/>
            <person name="Priest M."/>
            <person name="Russ C."/>
            <person name="Smialowska A."/>
            <person name="Swoboda P."/>
            <person name="Sykes S.M."/>
            <person name="Vaughn M."/>
            <person name="Vengrova S."/>
            <person name="Yoder R."/>
            <person name="Zeng Q."/>
            <person name="Allshire R."/>
            <person name="Baulcombe D."/>
            <person name="Birren B.W."/>
            <person name="Brown W."/>
            <person name="Ekwall K."/>
            <person name="Kellis M."/>
            <person name="Leatherwood J."/>
            <person name="Levin H."/>
            <person name="Margalit H."/>
            <person name="Martienssen R."/>
            <person name="Nieduszynski C.A."/>
            <person name="Spatafora J.W."/>
            <person name="Friedman N."/>
            <person name="Dalgaard J.Z."/>
            <person name="Baumann P."/>
            <person name="Niki H."/>
            <person name="Regev A."/>
            <person name="Nusbaum C."/>
        </authorList>
    </citation>
    <scope>NUCLEOTIDE SEQUENCE [LARGE SCALE GENOMIC DNA]</scope>
    <source>
        <strain evidence="8">yFS275 / FY16936</strain>
    </source>
</reference>
<evidence type="ECO:0000256" key="3">
    <source>
        <dbReference type="SAM" id="Coils"/>
    </source>
</evidence>
<keyword evidence="1 3" id="KW-0175">Coiled coil</keyword>
<dbReference type="SUPFAM" id="SSF50978">
    <property type="entry name" value="WD40 repeat-like"/>
    <property type="match status" value="1"/>
</dbReference>
<evidence type="ECO:0000256" key="2">
    <source>
        <dbReference type="PROSITE-ProRule" id="PRU00221"/>
    </source>
</evidence>
<evidence type="ECO:0000313" key="7">
    <source>
        <dbReference type="JaponicusDB" id="SJAG_02514"/>
    </source>
</evidence>
<dbReference type="GeneID" id="7051142"/>
<dbReference type="InterPro" id="IPR036322">
    <property type="entry name" value="WD40_repeat_dom_sf"/>
</dbReference>
<dbReference type="Gene3D" id="2.130.10.10">
    <property type="entry name" value="YVTN repeat-like/Quinoprotein amine dehydrogenase"/>
    <property type="match status" value="2"/>
</dbReference>
<proteinExistence type="predicted"/>
<dbReference type="Pfam" id="PF08232">
    <property type="entry name" value="Striatin"/>
    <property type="match status" value="1"/>
</dbReference>
<dbReference type="Gene3D" id="1.20.5.300">
    <property type="match status" value="1"/>
</dbReference>